<organism evidence="1 2">
    <name type="scientific">Akkermansia glycaniphila</name>
    <dbReference type="NCBI Taxonomy" id="1679444"/>
    <lineage>
        <taxon>Bacteria</taxon>
        <taxon>Pseudomonadati</taxon>
        <taxon>Verrucomicrobiota</taxon>
        <taxon>Verrucomicrobiia</taxon>
        <taxon>Verrucomicrobiales</taxon>
        <taxon>Akkermansiaceae</taxon>
        <taxon>Akkermansia</taxon>
    </lineage>
</organism>
<proteinExistence type="predicted"/>
<evidence type="ECO:0000313" key="1">
    <source>
        <dbReference type="EMBL" id="SEH80480.1"/>
    </source>
</evidence>
<protein>
    <submittedName>
        <fullName evidence="1">Uncharacterized protein</fullName>
    </submittedName>
</protein>
<dbReference type="EMBL" id="LT629973">
    <property type="protein sequence ID" value="SEH80480.1"/>
    <property type="molecule type" value="Genomic_DNA"/>
</dbReference>
<accession>A0A1H6KX13</accession>
<dbReference type="AlphaFoldDB" id="A0A1H6KX13"/>
<name>A0A1H6KX13_9BACT</name>
<dbReference type="Proteomes" id="UP000176204">
    <property type="component" value="Chromosome I"/>
</dbReference>
<dbReference type="RefSeq" id="WP_067774734.1">
    <property type="nucleotide sequence ID" value="NZ_LIGX01000019.1"/>
</dbReference>
<dbReference type="OrthoDB" id="3837916at2"/>
<dbReference type="KEGG" id="agl:PYTT_0883"/>
<sequence length="231" mass="26139">MPAPPLHSSQPAYYTIGYYLAECGHLPDYHPQAPGRLLTASHCFCRLHPDLIACYWNGWETKKEPYQQKTGLSDEALASLSQHLSTMEIDSDSRFERRADAQHIRQTYFTQRNDIHLISISLTAPYRDKLSPHGPANHITKTLCTQKLDGGRHLGNDILGWDIGSFHTYLCNGLEQDIAAIHPLRLNTWGLIDNPYEEVETYAELIQNQGEPVIWLPVAVHLHDAGYPAET</sequence>
<reference evidence="2" key="1">
    <citation type="submission" date="2016-09" db="EMBL/GenBank/DDBJ databases">
        <authorList>
            <person name="Koehorst J."/>
        </authorList>
    </citation>
    <scope>NUCLEOTIDE SEQUENCE [LARGE SCALE GENOMIC DNA]</scope>
</reference>
<keyword evidence="2" id="KW-1185">Reference proteome</keyword>
<evidence type="ECO:0000313" key="2">
    <source>
        <dbReference type="Proteomes" id="UP000176204"/>
    </source>
</evidence>
<gene>
    <name evidence="1" type="ORF">PYTT_0883</name>
</gene>